<protein>
    <submittedName>
        <fullName evidence="1">Uncharacterized protein</fullName>
    </submittedName>
</protein>
<evidence type="ECO:0000313" key="1">
    <source>
        <dbReference type="EMBL" id="GAG34526.1"/>
    </source>
</evidence>
<dbReference type="EMBL" id="BARS01045598">
    <property type="protein sequence ID" value="GAG34526.1"/>
    <property type="molecule type" value="Genomic_DNA"/>
</dbReference>
<dbReference type="AlphaFoldDB" id="X0YCG6"/>
<accession>X0YCG6</accession>
<sequence>MIEHKICEECKYNKYPECLGTILEDGSFMNIEYLKNSFECGQKDQDNLMDFSIKYKTELELRVEELENKITILEEVKR</sequence>
<organism evidence="1">
    <name type="scientific">marine sediment metagenome</name>
    <dbReference type="NCBI Taxonomy" id="412755"/>
    <lineage>
        <taxon>unclassified sequences</taxon>
        <taxon>metagenomes</taxon>
        <taxon>ecological metagenomes</taxon>
    </lineage>
</organism>
<reference evidence="1" key="1">
    <citation type="journal article" date="2014" name="Front. Microbiol.">
        <title>High frequency of phylogenetically diverse reductive dehalogenase-homologous genes in deep subseafloor sedimentary metagenomes.</title>
        <authorList>
            <person name="Kawai M."/>
            <person name="Futagami T."/>
            <person name="Toyoda A."/>
            <person name="Takaki Y."/>
            <person name="Nishi S."/>
            <person name="Hori S."/>
            <person name="Arai W."/>
            <person name="Tsubouchi T."/>
            <person name="Morono Y."/>
            <person name="Uchiyama I."/>
            <person name="Ito T."/>
            <person name="Fujiyama A."/>
            <person name="Inagaki F."/>
            <person name="Takami H."/>
        </authorList>
    </citation>
    <scope>NUCLEOTIDE SEQUENCE</scope>
    <source>
        <strain evidence="1">Expedition CK06-06</strain>
    </source>
</reference>
<gene>
    <name evidence="1" type="ORF">S01H1_68743</name>
</gene>
<comment type="caution">
    <text evidence="1">The sequence shown here is derived from an EMBL/GenBank/DDBJ whole genome shotgun (WGS) entry which is preliminary data.</text>
</comment>
<name>X0YCG6_9ZZZZ</name>
<proteinExistence type="predicted"/>